<reference evidence="3" key="2">
    <citation type="submission" date="2023-06" db="EMBL/GenBank/DDBJ databases">
        <title>Survivors Of The Sea: Transcriptome response of Skeletonema marinoi to long-term dormancy.</title>
        <authorList>
            <person name="Pinder M.I.M."/>
            <person name="Kourtchenko O."/>
            <person name="Robertson E.K."/>
            <person name="Larsson T."/>
            <person name="Maumus F."/>
            <person name="Osuna-Cruz C.M."/>
            <person name="Vancaester E."/>
            <person name="Stenow R."/>
            <person name="Vandepoele K."/>
            <person name="Ploug H."/>
            <person name="Bruchert V."/>
            <person name="Godhe A."/>
            <person name="Topel M."/>
        </authorList>
    </citation>
    <scope>NUCLEOTIDE SEQUENCE</scope>
    <source>
        <strain evidence="3">R05AC</strain>
    </source>
</reference>
<reference evidence="2" key="1">
    <citation type="submission" date="2021-01" db="EMBL/GenBank/DDBJ databases">
        <authorList>
            <person name="Corre E."/>
            <person name="Pelletier E."/>
            <person name="Niang G."/>
            <person name="Scheremetjew M."/>
            <person name="Finn R."/>
            <person name="Kale V."/>
            <person name="Holt S."/>
            <person name="Cochrane G."/>
            <person name="Meng A."/>
            <person name="Brown T."/>
            <person name="Cohen L."/>
        </authorList>
    </citation>
    <scope>NUCLEOTIDE SEQUENCE</scope>
    <source>
        <strain evidence="2">SM1012Den-03</strain>
    </source>
</reference>
<dbReference type="PANTHER" id="PTHR39290:SF6">
    <property type="entry name" value="S-ADENOSYL-L-METHIONINE-DEPENDENT METHYLTRANSFERASES SUPERFAMILY PROTEIN"/>
    <property type="match status" value="1"/>
</dbReference>
<dbReference type="PANTHER" id="PTHR39290">
    <property type="entry name" value="C3H1-TYPE DOMAIN-CONTAINING PROTEIN-RELATED"/>
    <property type="match status" value="1"/>
</dbReference>
<dbReference type="EMBL" id="JATAAI010000002">
    <property type="protein sequence ID" value="KAK1748011.1"/>
    <property type="molecule type" value="Genomic_DNA"/>
</dbReference>
<feature type="compositionally biased region" description="Basic and acidic residues" evidence="1">
    <location>
        <begin position="333"/>
        <end position="343"/>
    </location>
</feature>
<accession>A0A7S2Q3S5</accession>
<protein>
    <recommendedName>
        <fullName evidence="5">Methyltransferase domain-containing protein</fullName>
    </recommendedName>
</protein>
<dbReference type="EMBL" id="HBGZ01032994">
    <property type="protein sequence ID" value="CAD9631850.1"/>
    <property type="molecule type" value="Transcribed_RNA"/>
</dbReference>
<feature type="region of interest" description="Disordered" evidence="1">
    <location>
        <begin position="126"/>
        <end position="158"/>
    </location>
</feature>
<evidence type="ECO:0000256" key="1">
    <source>
        <dbReference type="SAM" id="MobiDB-lite"/>
    </source>
</evidence>
<dbReference type="AlphaFoldDB" id="A0A7S2Q3S5"/>
<proteinExistence type="predicted"/>
<feature type="region of interest" description="Disordered" evidence="1">
    <location>
        <begin position="1"/>
        <end position="27"/>
    </location>
</feature>
<name>A0A7S2Q3S5_9STRA</name>
<feature type="region of interest" description="Disordered" evidence="1">
    <location>
        <begin position="322"/>
        <end position="355"/>
    </location>
</feature>
<feature type="compositionally biased region" description="Polar residues" evidence="1">
    <location>
        <begin position="344"/>
        <end position="355"/>
    </location>
</feature>
<dbReference type="Proteomes" id="UP001224775">
    <property type="component" value="Unassembled WGS sequence"/>
</dbReference>
<evidence type="ECO:0000313" key="4">
    <source>
        <dbReference type="Proteomes" id="UP001224775"/>
    </source>
</evidence>
<feature type="compositionally biased region" description="Basic residues" evidence="1">
    <location>
        <begin position="1"/>
        <end position="10"/>
    </location>
</feature>
<keyword evidence="4" id="KW-1185">Reference proteome</keyword>
<evidence type="ECO:0000313" key="3">
    <source>
        <dbReference type="EMBL" id="KAK1748011.1"/>
    </source>
</evidence>
<gene>
    <name evidence="3" type="ORF">QTG54_001974</name>
    <name evidence="2" type="ORF">SMAR0320_LOCUS23614</name>
</gene>
<feature type="compositionally biased region" description="Low complexity" evidence="1">
    <location>
        <begin position="128"/>
        <end position="142"/>
    </location>
</feature>
<evidence type="ECO:0008006" key="5">
    <source>
        <dbReference type="Google" id="ProtNLM"/>
    </source>
</evidence>
<organism evidence="2">
    <name type="scientific">Skeletonema marinoi</name>
    <dbReference type="NCBI Taxonomy" id="267567"/>
    <lineage>
        <taxon>Eukaryota</taxon>
        <taxon>Sar</taxon>
        <taxon>Stramenopiles</taxon>
        <taxon>Ochrophyta</taxon>
        <taxon>Bacillariophyta</taxon>
        <taxon>Coscinodiscophyceae</taxon>
        <taxon>Thalassiosirophycidae</taxon>
        <taxon>Thalassiosirales</taxon>
        <taxon>Skeletonemataceae</taxon>
        <taxon>Skeletonema</taxon>
        <taxon>Skeletonema marinoi-dohrnii complex</taxon>
    </lineage>
</organism>
<evidence type="ECO:0000313" key="2">
    <source>
        <dbReference type="EMBL" id="CAD9631850.1"/>
    </source>
</evidence>
<sequence>MGKSKKKKQQQHSNGVERGDSNPLLTAQRKFITSLPKQARSHFFSPTHITPEQRAEIWEDQADLGEKLVDSCAWATPDPRLLPVFKHFGPIVEVGCGANAYWAKWMHNEGNVDVVAFDVSLNEGGKISGSKKTNKSDSSNKTQNKKKGLVIREGGPEMLSEDPDINDRTLFLCYPDEDIMPSQADESEEQDSRPLSMAAACLEHYTGDTIIHVGELFCDTLSVDQAPWGRSSANEFQERLGCEYHCILKMKLENNWLHVRDTLSVWKRSETCCMVFQGSDEDEEDEGEEEVEYKYIPPEEMLPVDAAAPCVAHLLKKKVDNVKSREQNNVNVNEERKRKRNDEATQNSQIAGNAW</sequence>